<dbReference type="EMBL" id="FOLG01000004">
    <property type="protein sequence ID" value="SFC34562.1"/>
    <property type="molecule type" value="Genomic_DNA"/>
</dbReference>
<evidence type="ECO:0000256" key="5">
    <source>
        <dbReference type="ARBA" id="ARBA00023315"/>
    </source>
</evidence>
<dbReference type="GO" id="GO:0006629">
    <property type="term" value="P:lipid metabolic process"/>
    <property type="evidence" value="ECO:0007669"/>
    <property type="project" value="UniProtKB-KW"/>
</dbReference>
<comment type="function">
    <text evidence="9">Catalyzes the first step in the biosynthesis of ornithine lipids, which are phosphorus-free membrane lipids. Catalyzes the 3-hydroxyacyl-acyl carrier protein-dependent acylation of ornithine to form lyso-ornithine lipid (LOL).</text>
</comment>
<evidence type="ECO:0000256" key="9">
    <source>
        <dbReference type="ARBA" id="ARBA00045724"/>
    </source>
</evidence>
<evidence type="ECO:0000256" key="8">
    <source>
        <dbReference type="ARBA" id="ARBA00039866"/>
    </source>
</evidence>
<comment type="similarity">
    <text evidence="6">Belongs to the acetyltransferase family. OlsB subfamily.</text>
</comment>
<keyword evidence="2" id="KW-0444">Lipid biosynthesis</keyword>
<dbReference type="Pfam" id="PF13444">
    <property type="entry name" value="Acetyltransf_5"/>
    <property type="match status" value="1"/>
</dbReference>
<evidence type="ECO:0000256" key="3">
    <source>
        <dbReference type="ARBA" id="ARBA00022679"/>
    </source>
</evidence>
<keyword evidence="4" id="KW-0443">Lipid metabolism</keyword>
<dbReference type="Gene3D" id="3.40.630.30">
    <property type="match status" value="1"/>
</dbReference>
<sequence>MPRLVRGRYIARPAETPADLAAALTLRAASFRDGQTEDADAFDAVCDHVLVEDRQTGMAVCTFRLLSLGSGREIGRTYAAKFYDLSGLASFDGPMVEMGRFCIRPGRRDADILRLAWGAIARVVDGMGVHMLFGCTSFQGIAPGPYTDAFALLGQRHLGPAKWRPQEKAAEVVRLARTPHHPPDAKLATKTVPPLLRSYLAMGGWVGDHVVIDRDLGTLHVFTALEVRAIPPARKRLLRRVAYGSEPGVS</sequence>
<dbReference type="PANTHER" id="PTHR37323:SF1">
    <property type="entry name" value="L-ORNITHINE N(ALPHA)-ACYLTRANSFERASE"/>
    <property type="match status" value="1"/>
</dbReference>
<evidence type="ECO:0000313" key="11">
    <source>
        <dbReference type="EMBL" id="SFC34562.1"/>
    </source>
</evidence>
<keyword evidence="12" id="KW-1185">Reference proteome</keyword>
<proteinExistence type="inferred from homology"/>
<dbReference type="InterPro" id="IPR016181">
    <property type="entry name" value="Acyl_CoA_acyltransferase"/>
</dbReference>
<dbReference type="EC" id="2.3.2.30" evidence="7"/>
<evidence type="ECO:0000256" key="7">
    <source>
        <dbReference type="ARBA" id="ARBA00039058"/>
    </source>
</evidence>
<dbReference type="AlphaFoldDB" id="A0A1I1IFV9"/>
<evidence type="ECO:0000256" key="2">
    <source>
        <dbReference type="ARBA" id="ARBA00022516"/>
    </source>
</evidence>
<dbReference type="Proteomes" id="UP000198728">
    <property type="component" value="Unassembled WGS sequence"/>
</dbReference>
<dbReference type="OrthoDB" id="9787072at2"/>
<reference evidence="11 12" key="1">
    <citation type="submission" date="2016-10" db="EMBL/GenBank/DDBJ databases">
        <authorList>
            <person name="de Groot N.N."/>
        </authorList>
    </citation>
    <scope>NUCLEOTIDE SEQUENCE [LARGE SCALE GENOMIC DNA]</scope>
    <source>
        <strain evidence="11 12">DSM 19548</strain>
    </source>
</reference>
<protein>
    <recommendedName>
        <fullName evidence="8">L-ornithine N(alpha)-acyltransferase</fullName>
        <ecNumber evidence="7">2.3.2.30</ecNumber>
    </recommendedName>
</protein>
<dbReference type="GO" id="GO:0043810">
    <property type="term" value="F:ornithine-acyl [acyl carrier protein] N-acyltransferase activity"/>
    <property type="evidence" value="ECO:0007669"/>
    <property type="project" value="UniProtKB-EC"/>
</dbReference>
<gene>
    <name evidence="11" type="ORF">SAMN04488094_10453</name>
</gene>
<evidence type="ECO:0000313" key="12">
    <source>
        <dbReference type="Proteomes" id="UP000198728"/>
    </source>
</evidence>
<organism evidence="11 12">
    <name type="scientific">Tropicimonas isoalkanivorans</name>
    <dbReference type="NCBI Taxonomy" id="441112"/>
    <lineage>
        <taxon>Bacteria</taxon>
        <taxon>Pseudomonadati</taxon>
        <taxon>Pseudomonadota</taxon>
        <taxon>Alphaproteobacteria</taxon>
        <taxon>Rhodobacterales</taxon>
        <taxon>Roseobacteraceae</taxon>
        <taxon>Tropicimonas</taxon>
    </lineage>
</organism>
<comment type="catalytic activity">
    <reaction evidence="10">
        <text>a (3R)-hydroxyacyl-[ACP] + L-ornithine = a lyso-ornithine lipid + holo-[ACP] + H(+)</text>
        <dbReference type="Rhea" id="RHEA:20633"/>
        <dbReference type="Rhea" id="RHEA-COMP:9685"/>
        <dbReference type="Rhea" id="RHEA-COMP:9945"/>
        <dbReference type="ChEBI" id="CHEBI:15378"/>
        <dbReference type="ChEBI" id="CHEBI:46911"/>
        <dbReference type="ChEBI" id="CHEBI:64479"/>
        <dbReference type="ChEBI" id="CHEBI:78827"/>
        <dbReference type="ChEBI" id="CHEBI:138482"/>
        <dbReference type="EC" id="2.3.2.30"/>
    </reaction>
    <physiologicalReaction direction="left-to-right" evidence="10">
        <dbReference type="Rhea" id="RHEA:20634"/>
    </physiologicalReaction>
</comment>
<evidence type="ECO:0000256" key="10">
    <source>
        <dbReference type="ARBA" id="ARBA00047785"/>
    </source>
</evidence>
<dbReference type="STRING" id="441112.SAMN04488094_10453"/>
<dbReference type="RefSeq" id="WP_093360384.1">
    <property type="nucleotide sequence ID" value="NZ_FOLG01000004.1"/>
</dbReference>
<comment type="pathway">
    <text evidence="1">Lipid metabolism.</text>
</comment>
<evidence type="ECO:0000256" key="1">
    <source>
        <dbReference type="ARBA" id="ARBA00005189"/>
    </source>
</evidence>
<keyword evidence="3 11" id="KW-0808">Transferase</keyword>
<evidence type="ECO:0000256" key="6">
    <source>
        <dbReference type="ARBA" id="ARBA00038095"/>
    </source>
</evidence>
<keyword evidence="5 11" id="KW-0012">Acyltransferase</keyword>
<name>A0A1I1IFV9_9RHOB</name>
<dbReference type="PANTHER" id="PTHR37323">
    <property type="entry name" value="GCN5-RELATED N-ACETYLTRANSFERASE"/>
    <property type="match status" value="1"/>
</dbReference>
<accession>A0A1I1IFV9</accession>
<dbReference type="InterPro" id="IPR052351">
    <property type="entry name" value="Ornithine_N-alpha-AT"/>
</dbReference>
<dbReference type="SUPFAM" id="SSF55729">
    <property type="entry name" value="Acyl-CoA N-acyltransferases (Nat)"/>
    <property type="match status" value="1"/>
</dbReference>
<evidence type="ECO:0000256" key="4">
    <source>
        <dbReference type="ARBA" id="ARBA00023098"/>
    </source>
</evidence>